<proteinExistence type="predicted"/>
<name>A0AAE1AJA9_9GAST</name>
<evidence type="ECO:0000256" key="2">
    <source>
        <dbReference type="SAM" id="SignalP"/>
    </source>
</evidence>
<feature type="chain" id="PRO_5042146930" evidence="2">
    <location>
        <begin position="24"/>
        <end position="254"/>
    </location>
</feature>
<evidence type="ECO:0000256" key="1">
    <source>
        <dbReference type="SAM" id="MobiDB-lite"/>
    </source>
</evidence>
<dbReference type="EMBL" id="JAWDGP010001711">
    <property type="protein sequence ID" value="KAK3788930.1"/>
    <property type="molecule type" value="Genomic_DNA"/>
</dbReference>
<comment type="caution">
    <text evidence="3">The sequence shown here is derived from an EMBL/GenBank/DDBJ whole genome shotgun (WGS) entry which is preliminary data.</text>
</comment>
<dbReference type="AlphaFoldDB" id="A0AAE1AJA9"/>
<accession>A0AAE1AJA9</accession>
<evidence type="ECO:0000313" key="3">
    <source>
        <dbReference type="EMBL" id="KAK3788930.1"/>
    </source>
</evidence>
<evidence type="ECO:0000313" key="4">
    <source>
        <dbReference type="Proteomes" id="UP001283361"/>
    </source>
</evidence>
<feature type="signal peptide" evidence="2">
    <location>
        <begin position="1"/>
        <end position="23"/>
    </location>
</feature>
<organism evidence="3 4">
    <name type="scientific">Elysia crispata</name>
    <name type="common">lettuce slug</name>
    <dbReference type="NCBI Taxonomy" id="231223"/>
    <lineage>
        <taxon>Eukaryota</taxon>
        <taxon>Metazoa</taxon>
        <taxon>Spiralia</taxon>
        <taxon>Lophotrochozoa</taxon>
        <taxon>Mollusca</taxon>
        <taxon>Gastropoda</taxon>
        <taxon>Heterobranchia</taxon>
        <taxon>Euthyneura</taxon>
        <taxon>Panpulmonata</taxon>
        <taxon>Sacoglossa</taxon>
        <taxon>Placobranchoidea</taxon>
        <taxon>Plakobranchidae</taxon>
        <taxon>Elysia</taxon>
    </lineage>
</organism>
<gene>
    <name evidence="3" type="ORF">RRG08_010179</name>
</gene>
<keyword evidence="4" id="KW-1185">Reference proteome</keyword>
<dbReference type="Proteomes" id="UP001283361">
    <property type="component" value="Unassembled WGS sequence"/>
</dbReference>
<keyword evidence="2" id="KW-0732">Signal</keyword>
<sequence>MEKLDPTRLLLLAILIEVRACAAMSVASPSSAKDVVLASPSLNGLSSHPDPDSVFDAGNTAIDYDYDNEEYEDDQVVGNQGHLIPPSHQGFERKTTVKPAQPKGVRSGHRQTTCAYDDSRKQYWKKTKGGKWRRKRKNRKKRWRRRLLDEHVLCNGSCMIVLEMDKLKNHTSAKIVRQAPIPTVYGGLGQTDGAVCRCVPLRQLVDCSRKQKIDTTPRKYSYTDLLADPERTRCVSGTETLSHALKSSPYFAKI</sequence>
<feature type="region of interest" description="Disordered" evidence="1">
    <location>
        <begin position="83"/>
        <end position="112"/>
    </location>
</feature>
<reference evidence="3" key="1">
    <citation type="journal article" date="2023" name="G3 (Bethesda)">
        <title>A reference genome for the long-term kleptoplast-retaining sea slug Elysia crispata morphotype clarki.</title>
        <authorList>
            <person name="Eastman K.E."/>
            <person name="Pendleton A.L."/>
            <person name="Shaikh M.A."/>
            <person name="Suttiyut T."/>
            <person name="Ogas R."/>
            <person name="Tomko P."/>
            <person name="Gavelis G."/>
            <person name="Widhalm J.R."/>
            <person name="Wisecaver J.H."/>
        </authorList>
    </citation>
    <scope>NUCLEOTIDE SEQUENCE</scope>
    <source>
        <strain evidence="3">ECLA1</strain>
    </source>
</reference>
<protein>
    <submittedName>
        <fullName evidence="3">Uncharacterized protein</fullName>
    </submittedName>
</protein>